<accession>A0A330M090</accession>
<sequence length="38" mass="4568">MSKLYCLLRLGLTLCQDSWELMLEVYISKGIDQYQWVQ</sequence>
<name>A0A330M090_9GAMM</name>
<organism evidence="1 2">
    <name type="scientific">Shewanella benthica</name>
    <dbReference type="NCBI Taxonomy" id="43661"/>
    <lineage>
        <taxon>Bacteria</taxon>
        <taxon>Pseudomonadati</taxon>
        <taxon>Pseudomonadota</taxon>
        <taxon>Gammaproteobacteria</taxon>
        <taxon>Alteromonadales</taxon>
        <taxon>Shewanellaceae</taxon>
        <taxon>Shewanella</taxon>
    </lineage>
</organism>
<dbReference type="AlphaFoldDB" id="A0A330M090"/>
<dbReference type="KEGG" id="sbk:SHEWBE_2123"/>
<reference evidence="2" key="1">
    <citation type="submission" date="2018-06" db="EMBL/GenBank/DDBJ databases">
        <authorList>
            <person name="Cea G.-C."/>
            <person name="William W."/>
        </authorList>
    </citation>
    <scope>NUCLEOTIDE SEQUENCE [LARGE SCALE GENOMIC DNA]</scope>
    <source>
        <strain evidence="2">DB21MT-2</strain>
    </source>
</reference>
<dbReference type="Proteomes" id="UP000250123">
    <property type="component" value="Chromosome SHEWBE"/>
</dbReference>
<proteinExistence type="predicted"/>
<protein>
    <submittedName>
        <fullName evidence="1">Uncharacterized protein</fullName>
    </submittedName>
</protein>
<gene>
    <name evidence="1" type="ORF">SHEWBE_2123</name>
</gene>
<evidence type="ECO:0000313" key="2">
    <source>
        <dbReference type="Proteomes" id="UP000250123"/>
    </source>
</evidence>
<dbReference type="EMBL" id="LS483452">
    <property type="protein sequence ID" value="SQH76089.1"/>
    <property type="molecule type" value="Genomic_DNA"/>
</dbReference>
<evidence type="ECO:0000313" key="1">
    <source>
        <dbReference type="EMBL" id="SQH76089.1"/>
    </source>
</evidence>